<dbReference type="Proteomes" id="UP000823388">
    <property type="component" value="Chromosome 4N"/>
</dbReference>
<feature type="region of interest" description="Disordered" evidence="1">
    <location>
        <begin position="51"/>
        <end position="89"/>
    </location>
</feature>
<feature type="region of interest" description="Disordered" evidence="1">
    <location>
        <begin position="379"/>
        <end position="433"/>
    </location>
</feature>
<feature type="compositionally biased region" description="Basic residues" evidence="1">
    <location>
        <begin position="181"/>
        <end position="193"/>
    </location>
</feature>
<reference evidence="2" key="1">
    <citation type="submission" date="2020-05" db="EMBL/GenBank/DDBJ databases">
        <title>WGS assembly of Panicum virgatum.</title>
        <authorList>
            <person name="Lovell J.T."/>
            <person name="Jenkins J."/>
            <person name="Shu S."/>
            <person name="Juenger T.E."/>
            <person name="Schmutz J."/>
        </authorList>
    </citation>
    <scope>NUCLEOTIDE SEQUENCE</scope>
    <source>
        <strain evidence="2">AP13</strain>
    </source>
</reference>
<sequence>MHVQELRSSAAVLRGPPVVPARNLKRIDRPAGGPARRAAYPVSLSRPFRSLHGAPCPTHLRSATANGQARRSRSRNASRAGPTPTRLGSSAFSTALACEATPARTPPPPQYHAILRAPLALNNAAGVAATEAGENTSPPSTLPGFQSYIILRPRDSERARSPRRPPRSHVTREAIRPYATHARKGANSKKPGRCHPGARLGRADAHKAVRLQQIPRRPGRTPSPRQVPRRPVRLRPPRPDRISLRELRRRGPEPGAGKKQWPAKGRRPEQKKAGPGATSPTGVTLPVHASISTEGAAAACGSATPACFAAGHHVLPGVGEDGVGQILAVVLRLRLASLRRGFLAAAPRRGRRGQRWEREEDVGVDFVYTTCEAGKRRTVNHTRARARSPRRAGPGRAGPGRGRGRGEPRRGEARRGAAGRTGGAVRVRVRGRT</sequence>
<comment type="caution">
    <text evidence="2">The sequence shown here is derived from an EMBL/GenBank/DDBJ whole genome shotgun (WGS) entry which is preliminary data.</text>
</comment>
<accession>A0A8T0SZU7</accession>
<proteinExistence type="predicted"/>
<dbReference type="EMBL" id="CM029044">
    <property type="protein sequence ID" value="KAG2605022.1"/>
    <property type="molecule type" value="Genomic_DNA"/>
</dbReference>
<feature type="compositionally biased region" description="Basic residues" evidence="1">
    <location>
        <begin position="379"/>
        <end position="390"/>
    </location>
</feature>
<keyword evidence="3" id="KW-1185">Reference proteome</keyword>
<feature type="compositionally biased region" description="Basic and acidic residues" evidence="1">
    <location>
        <begin position="404"/>
        <end position="415"/>
    </location>
</feature>
<feature type="compositionally biased region" description="Basic and acidic residues" evidence="1">
    <location>
        <begin position="237"/>
        <end position="252"/>
    </location>
</feature>
<evidence type="ECO:0000313" key="3">
    <source>
        <dbReference type="Proteomes" id="UP000823388"/>
    </source>
</evidence>
<protein>
    <submittedName>
        <fullName evidence="2">Uncharacterized protein</fullName>
    </submittedName>
</protein>
<organism evidence="2 3">
    <name type="scientific">Panicum virgatum</name>
    <name type="common">Blackwell switchgrass</name>
    <dbReference type="NCBI Taxonomy" id="38727"/>
    <lineage>
        <taxon>Eukaryota</taxon>
        <taxon>Viridiplantae</taxon>
        <taxon>Streptophyta</taxon>
        <taxon>Embryophyta</taxon>
        <taxon>Tracheophyta</taxon>
        <taxon>Spermatophyta</taxon>
        <taxon>Magnoliopsida</taxon>
        <taxon>Liliopsida</taxon>
        <taxon>Poales</taxon>
        <taxon>Poaceae</taxon>
        <taxon>PACMAD clade</taxon>
        <taxon>Panicoideae</taxon>
        <taxon>Panicodae</taxon>
        <taxon>Paniceae</taxon>
        <taxon>Panicinae</taxon>
        <taxon>Panicum</taxon>
        <taxon>Panicum sect. Hiantes</taxon>
    </lineage>
</organism>
<gene>
    <name evidence="2" type="ORF">PVAP13_4NG077038</name>
</gene>
<name>A0A8T0SZU7_PANVG</name>
<evidence type="ECO:0000313" key="2">
    <source>
        <dbReference type="EMBL" id="KAG2605022.1"/>
    </source>
</evidence>
<feature type="region of interest" description="Disordered" evidence="1">
    <location>
        <begin position="152"/>
        <end position="283"/>
    </location>
</feature>
<feature type="compositionally biased region" description="Basic residues" evidence="1">
    <location>
        <begin position="227"/>
        <end position="236"/>
    </location>
</feature>
<evidence type="ECO:0000256" key="1">
    <source>
        <dbReference type="SAM" id="MobiDB-lite"/>
    </source>
</evidence>
<dbReference type="AlphaFoldDB" id="A0A8T0SZU7"/>